<dbReference type="Proteomes" id="UP000095788">
    <property type="component" value="Unassembled WGS sequence"/>
</dbReference>
<dbReference type="Proteomes" id="UP000285343">
    <property type="component" value="Unassembled WGS sequence"/>
</dbReference>
<reference evidence="5 6" key="2">
    <citation type="submission" date="2018-08" db="EMBL/GenBank/DDBJ databases">
        <title>A genome reference for cultivated species of the human gut microbiota.</title>
        <authorList>
            <person name="Zou Y."/>
            <person name="Xue W."/>
            <person name="Luo G."/>
        </authorList>
    </citation>
    <scope>NUCLEOTIDE SEQUENCE [LARGE SCALE GENOMIC DNA]</scope>
    <source>
        <strain evidence="3 6">AF14-42</strain>
        <strain evidence="2 5">TF09-22</strain>
    </source>
</reference>
<sequence>MKSSLLFAAIVAVSITSCQSTDEPVTNQPLPQKNAVYSSIYTSEKIETAIREIEFQSAKTQRQLSLTEISLIHKEIFKSPEKSPITDVDFSTVQLTAEQNDFLSKLSAYASIRSSYKDFYSFLEAVKESFEEEHEKEAATKIFIFLESNHNLFKNINFATNTISTRANISACDVAASLSSVIIADLATMTGVGAAVGGAIGVGAAWGAALVGCVGGLAYTAAFC</sequence>
<organism evidence="1 4">
    <name type="scientific">Bacteroides uniformis</name>
    <dbReference type="NCBI Taxonomy" id="820"/>
    <lineage>
        <taxon>Bacteria</taxon>
        <taxon>Pseudomonadati</taxon>
        <taxon>Bacteroidota</taxon>
        <taxon>Bacteroidia</taxon>
        <taxon>Bacteroidales</taxon>
        <taxon>Bacteroidaceae</taxon>
        <taxon>Bacteroides</taxon>
    </lineage>
</organism>
<evidence type="ECO:0000313" key="4">
    <source>
        <dbReference type="Proteomes" id="UP000095788"/>
    </source>
</evidence>
<protein>
    <submittedName>
        <fullName evidence="2">Glycine zipper family protein</fullName>
    </submittedName>
</protein>
<name>A0A174RTQ6_BACUN</name>
<accession>A0A174RTQ6</accession>
<evidence type="ECO:0000313" key="3">
    <source>
        <dbReference type="EMBL" id="RGV44611.1"/>
    </source>
</evidence>
<dbReference type="Proteomes" id="UP000260874">
    <property type="component" value="Unassembled WGS sequence"/>
</dbReference>
<gene>
    <name evidence="3" type="ORF">DWW14_05330</name>
    <name evidence="2" type="ORF">DXC91_09605</name>
    <name evidence="1" type="ORF">ERS852554_02011</name>
</gene>
<evidence type="ECO:0000313" key="1">
    <source>
        <dbReference type="EMBL" id="CUP85659.1"/>
    </source>
</evidence>
<evidence type="ECO:0000313" key="5">
    <source>
        <dbReference type="Proteomes" id="UP000260874"/>
    </source>
</evidence>
<dbReference type="RefSeq" id="WP_057281628.1">
    <property type="nucleotide sequence ID" value="NZ_CAXSSZ010000008.1"/>
</dbReference>
<dbReference type="AlphaFoldDB" id="A0A174RTQ6"/>
<dbReference type="PROSITE" id="PS51257">
    <property type="entry name" value="PROKAR_LIPOPROTEIN"/>
    <property type="match status" value="1"/>
</dbReference>
<evidence type="ECO:0000313" key="6">
    <source>
        <dbReference type="Proteomes" id="UP000285343"/>
    </source>
</evidence>
<evidence type="ECO:0000313" key="2">
    <source>
        <dbReference type="EMBL" id="RGK86135.1"/>
    </source>
</evidence>
<reference evidence="1 4" key="1">
    <citation type="submission" date="2015-09" db="EMBL/GenBank/DDBJ databases">
        <authorList>
            <consortium name="Pathogen Informatics"/>
        </authorList>
    </citation>
    <scope>NUCLEOTIDE SEQUENCE [LARGE SCALE GENOMIC DNA]</scope>
    <source>
        <strain evidence="1 4">2789STDY5834942</strain>
    </source>
</reference>
<dbReference type="EMBL" id="QSRB01000006">
    <property type="protein sequence ID" value="RGK86135.1"/>
    <property type="molecule type" value="Genomic_DNA"/>
</dbReference>
<dbReference type="EMBL" id="CZBF01000003">
    <property type="protein sequence ID" value="CUP85659.1"/>
    <property type="molecule type" value="Genomic_DNA"/>
</dbReference>
<dbReference type="EMBL" id="QRZC01000004">
    <property type="protein sequence ID" value="RGV44611.1"/>
    <property type="molecule type" value="Genomic_DNA"/>
</dbReference>
<proteinExistence type="predicted"/>